<accession>A0A4Y7Q4Q8</accession>
<dbReference type="Pfam" id="PF03446">
    <property type="entry name" value="NAD_binding_2"/>
    <property type="match status" value="1"/>
</dbReference>
<evidence type="ECO:0000313" key="3">
    <source>
        <dbReference type="EMBL" id="TDL22647.1"/>
    </source>
</evidence>
<dbReference type="Gene3D" id="3.40.50.720">
    <property type="entry name" value="NAD(P)-binding Rossmann-like Domain"/>
    <property type="match status" value="1"/>
</dbReference>
<dbReference type="STRING" id="50990.A0A4Y7Q4Q8"/>
<dbReference type="InterPro" id="IPR006115">
    <property type="entry name" value="6PGDH_NADP-bd"/>
</dbReference>
<gene>
    <name evidence="3" type="ORF">BD410DRAFT_770233</name>
</gene>
<evidence type="ECO:0000313" key="4">
    <source>
        <dbReference type="Proteomes" id="UP000294933"/>
    </source>
</evidence>
<evidence type="ECO:0008006" key="5">
    <source>
        <dbReference type="Google" id="ProtNLM"/>
    </source>
</evidence>
<dbReference type="InterPro" id="IPR015814">
    <property type="entry name" value="Pgluconate_DH_NAD-bd_C"/>
</dbReference>
<evidence type="ECO:0000259" key="2">
    <source>
        <dbReference type="Pfam" id="PF09130"/>
    </source>
</evidence>
<protein>
    <recommendedName>
        <fullName evidence="5">6-phosphogluconate dehydrogenase C-terminal domain-like protein</fullName>
    </recommendedName>
</protein>
<sequence length="322" mass="34528">MDSPVCTVTIVSAGAMGAALARLMTRNGCTVLTNLDGRSESTRRRAADAGMLDVSLDEIARRSDWIFSILPPAEARSFSLAILRAYDPDSGPVFVDCNAKNPETAKALSEPFKFTPIVFIDASIIGLPPNGDHIPTLYASARPSDAKALNDFLALSRFGLRIKILEGEGSGIGDASALKMSFSGIMKGMVALYTTIILSAHAQSPAVSRALIRELSISQPNDARNIAFYVPNSFSKAYRFVREMEEMAGFISDRVDGRSHGSGNEITVSDIYRGFSGIFQRVADSLEQGTNDVETLKNMADEADQLLILPSNCNASSDSATA</sequence>
<feature type="domain" description="Phosphogluconate dehydrogenase NAD-binding putative C-terminal" evidence="2">
    <location>
        <begin position="202"/>
        <end position="282"/>
    </location>
</feature>
<dbReference type="Gene3D" id="1.10.1040.10">
    <property type="entry name" value="N-(1-d-carboxylethyl)-l-norvaline Dehydrogenase, domain 2"/>
    <property type="match status" value="1"/>
</dbReference>
<dbReference type="Pfam" id="PF09130">
    <property type="entry name" value="DUF1932"/>
    <property type="match status" value="1"/>
</dbReference>
<proteinExistence type="predicted"/>
<dbReference type="Proteomes" id="UP000294933">
    <property type="component" value="Unassembled WGS sequence"/>
</dbReference>
<dbReference type="InterPro" id="IPR008927">
    <property type="entry name" value="6-PGluconate_DH-like_C_sf"/>
</dbReference>
<evidence type="ECO:0000259" key="1">
    <source>
        <dbReference type="Pfam" id="PF03446"/>
    </source>
</evidence>
<dbReference type="OrthoDB" id="9988102at2759"/>
<dbReference type="InterPro" id="IPR013328">
    <property type="entry name" value="6PGD_dom2"/>
</dbReference>
<feature type="domain" description="6-phosphogluconate dehydrogenase NADP-binding" evidence="1">
    <location>
        <begin position="8"/>
        <end position="152"/>
    </location>
</feature>
<reference evidence="3 4" key="1">
    <citation type="submission" date="2018-06" db="EMBL/GenBank/DDBJ databases">
        <title>A transcriptomic atlas of mushroom development highlights an independent origin of complex multicellularity.</title>
        <authorList>
            <consortium name="DOE Joint Genome Institute"/>
            <person name="Krizsan K."/>
            <person name="Almasi E."/>
            <person name="Merenyi Z."/>
            <person name="Sahu N."/>
            <person name="Viragh M."/>
            <person name="Koszo T."/>
            <person name="Mondo S."/>
            <person name="Kiss B."/>
            <person name="Balint B."/>
            <person name="Kues U."/>
            <person name="Barry K."/>
            <person name="Hegedus J.C."/>
            <person name="Henrissat B."/>
            <person name="Johnson J."/>
            <person name="Lipzen A."/>
            <person name="Ohm R."/>
            <person name="Nagy I."/>
            <person name="Pangilinan J."/>
            <person name="Yan J."/>
            <person name="Xiong Y."/>
            <person name="Grigoriev I.V."/>
            <person name="Hibbett D.S."/>
            <person name="Nagy L.G."/>
        </authorList>
    </citation>
    <scope>NUCLEOTIDE SEQUENCE [LARGE SCALE GENOMIC DNA]</scope>
    <source>
        <strain evidence="3 4">SZMC22713</strain>
    </source>
</reference>
<dbReference type="EMBL" id="ML170174">
    <property type="protein sequence ID" value="TDL22647.1"/>
    <property type="molecule type" value="Genomic_DNA"/>
</dbReference>
<dbReference type="VEuPathDB" id="FungiDB:BD410DRAFT_770233"/>
<dbReference type="AlphaFoldDB" id="A0A4Y7Q4Q8"/>
<dbReference type="SUPFAM" id="SSF48179">
    <property type="entry name" value="6-phosphogluconate dehydrogenase C-terminal domain-like"/>
    <property type="match status" value="1"/>
</dbReference>
<organism evidence="3 4">
    <name type="scientific">Rickenella mellea</name>
    <dbReference type="NCBI Taxonomy" id="50990"/>
    <lineage>
        <taxon>Eukaryota</taxon>
        <taxon>Fungi</taxon>
        <taxon>Dikarya</taxon>
        <taxon>Basidiomycota</taxon>
        <taxon>Agaricomycotina</taxon>
        <taxon>Agaricomycetes</taxon>
        <taxon>Hymenochaetales</taxon>
        <taxon>Rickenellaceae</taxon>
        <taxon>Rickenella</taxon>
    </lineage>
</organism>
<dbReference type="InterPro" id="IPR036291">
    <property type="entry name" value="NAD(P)-bd_dom_sf"/>
</dbReference>
<keyword evidence="4" id="KW-1185">Reference proteome</keyword>
<dbReference type="GO" id="GO:0050661">
    <property type="term" value="F:NADP binding"/>
    <property type="evidence" value="ECO:0007669"/>
    <property type="project" value="InterPro"/>
</dbReference>
<name>A0A4Y7Q4Q8_9AGAM</name>
<dbReference type="SUPFAM" id="SSF51735">
    <property type="entry name" value="NAD(P)-binding Rossmann-fold domains"/>
    <property type="match status" value="1"/>
</dbReference>